<protein>
    <recommendedName>
        <fullName evidence="3">Azaphilone pigments biosynthesis cluster protein L N-terminal domain-containing protein</fullName>
    </recommendedName>
</protein>
<accession>A0A428P4H8</accession>
<feature type="compositionally biased region" description="Basic and acidic residues" evidence="1">
    <location>
        <begin position="179"/>
        <end position="197"/>
    </location>
</feature>
<gene>
    <name evidence="4" type="ORF">CEP54_013166</name>
</gene>
<evidence type="ECO:0000259" key="3">
    <source>
        <dbReference type="Pfam" id="PF17111"/>
    </source>
</evidence>
<sequence length="197" mass="22175">MADPLSLVSGLLAIVTATIQSSKVLYQTVQSFRDHPRSVRQLRDELDALAGVLHCLEDSARCEPSILIPLKLPLERCTEACADFRKLIVRCTKHSGEEGTTSFRDWARLRYMDNDINGFTAMLAGYKATIAIALADANLRSSTVTLHVLNEYKDMIRDTKQDLEAHLEEVTVKLQSLTRDSKSSPRQEPADIERFRK</sequence>
<evidence type="ECO:0000313" key="4">
    <source>
        <dbReference type="EMBL" id="RSL47931.1"/>
    </source>
</evidence>
<feature type="domain" description="Azaphilone pigments biosynthesis cluster protein L N-terminal" evidence="3">
    <location>
        <begin position="2"/>
        <end position="195"/>
    </location>
</feature>
<organism evidence="4 5">
    <name type="scientific">Fusarium duplospermum</name>
    <dbReference type="NCBI Taxonomy" id="1325734"/>
    <lineage>
        <taxon>Eukaryota</taxon>
        <taxon>Fungi</taxon>
        <taxon>Dikarya</taxon>
        <taxon>Ascomycota</taxon>
        <taxon>Pezizomycotina</taxon>
        <taxon>Sordariomycetes</taxon>
        <taxon>Hypocreomycetidae</taxon>
        <taxon>Hypocreales</taxon>
        <taxon>Nectriaceae</taxon>
        <taxon>Fusarium</taxon>
        <taxon>Fusarium solani species complex</taxon>
    </lineage>
</organism>
<dbReference type="AlphaFoldDB" id="A0A428P4H8"/>
<name>A0A428P4H8_9HYPO</name>
<evidence type="ECO:0000256" key="2">
    <source>
        <dbReference type="SAM" id="SignalP"/>
    </source>
</evidence>
<dbReference type="Pfam" id="PF17111">
    <property type="entry name" value="PigL_N"/>
    <property type="match status" value="1"/>
</dbReference>
<feature type="signal peptide" evidence="2">
    <location>
        <begin position="1"/>
        <end position="21"/>
    </location>
</feature>
<feature type="chain" id="PRO_5019194396" description="Azaphilone pigments biosynthesis cluster protein L N-terminal domain-containing protein" evidence="2">
    <location>
        <begin position="22"/>
        <end position="197"/>
    </location>
</feature>
<evidence type="ECO:0000256" key="1">
    <source>
        <dbReference type="SAM" id="MobiDB-lite"/>
    </source>
</evidence>
<feature type="region of interest" description="Disordered" evidence="1">
    <location>
        <begin position="176"/>
        <end position="197"/>
    </location>
</feature>
<dbReference type="Proteomes" id="UP000288168">
    <property type="component" value="Unassembled WGS sequence"/>
</dbReference>
<dbReference type="EMBL" id="NKCI01000207">
    <property type="protein sequence ID" value="RSL47931.1"/>
    <property type="molecule type" value="Genomic_DNA"/>
</dbReference>
<dbReference type="InterPro" id="IPR031348">
    <property type="entry name" value="PigL_N"/>
</dbReference>
<keyword evidence="2" id="KW-0732">Signal</keyword>
<dbReference type="OrthoDB" id="5068804at2759"/>
<proteinExistence type="predicted"/>
<comment type="caution">
    <text evidence="4">The sequence shown here is derived from an EMBL/GenBank/DDBJ whole genome shotgun (WGS) entry which is preliminary data.</text>
</comment>
<keyword evidence="5" id="KW-1185">Reference proteome</keyword>
<reference evidence="4 5" key="1">
    <citation type="submission" date="2017-06" db="EMBL/GenBank/DDBJ databases">
        <title>Comparative genomic analysis of Ambrosia Fusariam Clade fungi.</title>
        <authorList>
            <person name="Stajich J.E."/>
            <person name="Carrillo J."/>
            <person name="Kijimoto T."/>
            <person name="Eskalen A."/>
            <person name="O'Donnell K."/>
            <person name="Kasson M."/>
        </authorList>
    </citation>
    <scope>NUCLEOTIDE SEQUENCE [LARGE SCALE GENOMIC DNA]</scope>
    <source>
        <strain evidence="4 5">NRRL62584</strain>
    </source>
</reference>
<evidence type="ECO:0000313" key="5">
    <source>
        <dbReference type="Proteomes" id="UP000288168"/>
    </source>
</evidence>